<dbReference type="SUPFAM" id="SSF46785">
    <property type="entry name" value="Winged helix' DNA-binding domain"/>
    <property type="match status" value="1"/>
</dbReference>
<protein>
    <submittedName>
        <fullName evidence="6">LysR family transcriptional regulator</fullName>
    </submittedName>
</protein>
<dbReference type="Pfam" id="PF03466">
    <property type="entry name" value="LysR_substrate"/>
    <property type="match status" value="1"/>
</dbReference>
<dbReference type="InterPro" id="IPR000847">
    <property type="entry name" value="LysR_HTH_N"/>
</dbReference>
<dbReference type="Proteomes" id="UP000809431">
    <property type="component" value="Unassembled WGS sequence"/>
</dbReference>
<sequence length="314" mass="34750">MNGIDPAHAKTLSLQWAMTFAAVVEHGSFTRAADALGVSTARVSRQVGQLEALLGTPLLYRTTRRLNLTEAGQVYFAHCRNWSQWAGAAAQAVRELRDEVAGTVRMTVPTSFGSAFMAQALLAFRARYPQVSVELDLSREPRDLEADGFDLAIRSNLAAPERLVSRPLSLVRDWVVASPALLGDKAPQTPAELTDWPCLANQFFREATHWVFSRDELPYAVDIAPVMQSNNFDMLRNLALAGGGIARLPSYLAIADVEAGRLVRLLPDYRLPALPFYLVYPQRLPQPAKVRAVIDFLLEWFAQAPQRDRLPPAA</sequence>
<dbReference type="CDD" id="cd08422">
    <property type="entry name" value="PBP2_CrgA_like"/>
    <property type="match status" value="1"/>
</dbReference>
<keyword evidence="7" id="KW-1185">Reference proteome</keyword>
<comment type="similarity">
    <text evidence="1">Belongs to the LysR transcriptional regulatory family.</text>
</comment>
<evidence type="ECO:0000313" key="6">
    <source>
        <dbReference type="EMBL" id="MBM3115842.1"/>
    </source>
</evidence>
<evidence type="ECO:0000256" key="1">
    <source>
        <dbReference type="ARBA" id="ARBA00009437"/>
    </source>
</evidence>
<dbReference type="InterPro" id="IPR036388">
    <property type="entry name" value="WH-like_DNA-bd_sf"/>
</dbReference>
<evidence type="ECO:0000256" key="3">
    <source>
        <dbReference type="ARBA" id="ARBA00023125"/>
    </source>
</evidence>
<keyword evidence="2" id="KW-0805">Transcription regulation</keyword>
<organism evidence="6 7">
    <name type="scientific">Jeongeupia naejangsanensis</name>
    <dbReference type="NCBI Taxonomy" id="613195"/>
    <lineage>
        <taxon>Bacteria</taxon>
        <taxon>Pseudomonadati</taxon>
        <taxon>Pseudomonadota</taxon>
        <taxon>Betaproteobacteria</taxon>
        <taxon>Neisseriales</taxon>
        <taxon>Chitinibacteraceae</taxon>
        <taxon>Jeongeupia</taxon>
    </lineage>
</organism>
<dbReference type="InterPro" id="IPR058163">
    <property type="entry name" value="LysR-type_TF_proteobact-type"/>
</dbReference>
<dbReference type="Gene3D" id="3.40.190.290">
    <property type="match status" value="1"/>
</dbReference>
<feature type="domain" description="HTH lysR-type" evidence="5">
    <location>
        <begin position="12"/>
        <end position="69"/>
    </location>
</feature>
<reference evidence="6 7" key="1">
    <citation type="submission" date="2021-01" db="EMBL/GenBank/DDBJ databases">
        <title>Draft Genome Sequence and Polyhydroxyalkanoate Biosynthetic Potential of Jeongeupia naejangsanensis Type Strain DSM 24253.</title>
        <authorList>
            <person name="Turrini P."/>
            <person name="Artuso I."/>
            <person name="Lugli G.A."/>
            <person name="Frangipani E."/>
            <person name="Ventura M."/>
            <person name="Visca P."/>
        </authorList>
    </citation>
    <scope>NUCLEOTIDE SEQUENCE [LARGE SCALE GENOMIC DNA]</scope>
    <source>
        <strain evidence="6 7">DSM 24253</strain>
    </source>
</reference>
<dbReference type="PROSITE" id="PS50931">
    <property type="entry name" value="HTH_LYSR"/>
    <property type="match status" value="1"/>
</dbReference>
<dbReference type="EMBL" id="JAESND010000003">
    <property type="protein sequence ID" value="MBM3115842.1"/>
    <property type="molecule type" value="Genomic_DNA"/>
</dbReference>
<dbReference type="RefSeq" id="WP_203537731.1">
    <property type="nucleotide sequence ID" value="NZ_JAESND010000003.1"/>
</dbReference>
<dbReference type="PANTHER" id="PTHR30537:SF5">
    <property type="entry name" value="HTH-TYPE TRANSCRIPTIONAL ACTIVATOR TTDR-RELATED"/>
    <property type="match status" value="1"/>
</dbReference>
<keyword evidence="3" id="KW-0238">DNA-binding</keyword>
<evidence type="ECO:0000313" key="7">
    <source>
        <dbReference type="Proteomes" id="UP000809431"/>
    </source>
</evidence>
<accession>A0ABS2BJQ5</accession>
<dbReference type="InterPro" id="IPR036390">
    <property type="entry name" value="WH_DNA-bd_sf"/>
</dbReference>
<name>A0ABS2BJQ5_9NEIS</name>
<dbReference type="SUPFAM" id="SSF53850">
    <property type="entry name" value="Periplasmic binding protein-like II"/>
    <property type="match status" value="1"/>
</dbReference>
<gene>
    <name evidence="6" type="ORF">JMJ54_08365</name>
</gene>
<keyword evidence="4" id="KW-0804">Transcription</keyword>
<dbReference type="PANTHER" id="PTHR30537">
    <property type="entry name" value="HTH-TYPE TRANSCRIPTIONAL REGULATOR"/>
    <property type="match status" value="1"/>
</dbReference>
<comment type="caution">
    <text evidence="6">The sequence shown here is derived from an EMBL/GenBank/DDBJ whole genome shotgun (WGS) entry which is preliminary data.</text>
</comment>
<dbReference type="InterPro" id="IPR005119">
    <property type="entry name" value="LysR_subst-bd"/>
</dbReference>
<dbReference type="Pfam" id="PF00126">
    <property type="entry name" value="HTH_1"/>
    <property type="match status" value="1"/>
</dbReference>
<evidence type="ECO:0000256" key="2">
    <source>
        <dbReference type="ARBA" id="ARBA00023015"/>
    </source>
</evidence>
<proteinExistence type="inferred from homology"/>
<evidence type="ECO:0000256" key="4">
    <source>
        <dbReference type="ARBA" id="ARBA00023163"/>
    </source>
</evidence>
<evidence type="ECO:0000259" key="5">
    <source>
        <dbReference type="PROSITE" id="PS50931"/>
    </source>
</evidence>
<dbReference type="Gene3D" id="1.10.10.10">
    <property type="entry name" value="Winged helix-like DNA-binding domain superfamily/Winged helix DNA-binding domain"/>
    <property type="match status" value="1"/>
</dbReference>